<evidence type="ECO:0000313" key="6">
    <source>
        <dbReference type="Proteomes" id="UP001642502"/>
    </source>
</evidence>
<evidence type="ECO:0000256" key="4">
    <source>
        <dbReference type="SAM" id="MobiDB-lite"/>
    </source>
</evidence>
<gene>
    <name evidence="5" type="ORF">SEPCBS119000_000407</name>
</gene>
<evidence type="ECO:0000256" key="3">
    <source>
        <dbReference type="ARBA" id="ARBA00023288"/>
    </source>
</evidence>
<dbReference type="EMBL" id="CAWUON010000002">
    <property type="protein sequence ID" value="CAK7263262.1"/>
    <property type="molecule type" value="Genomic_DNA"/>
</dbReference>
<protein>
    <submittedName>
        <fullName evidence="5">Uncharacterized protein</fullName>
    </submittedName>
</protein>
<evidence type="ECO:0000256" key="2">
    <source>
        <dbReference type="ARBA" id="ARBA00023139"/>
    </source>
</evidence>
<keyword evidence="3" id="KW-0449">Lipoprotein</keyword>
<dbReference type="Pfam" id="PF15811">
    <property type="entry name" value="SVIP"/>
    <property type="match status" value="1"/>
</dbReference>
<evidence type="ECO:0000256" key="1">
    <source>
        <dbReference type="ARBA" id="ARBA00022707"/>
    </source>
</evidence>
<organism evidence="5 6">
    <name type="scientific">Sporothrix epigloea</name>
    <dbReference type="NCBI Taxonomy" id="1892477"/>
    <lineage>
        <taxon>Eukaryota</taxon>
        <taxon>Fungi</taxon>
        <taxon>Dikarya</taxon>
        <taxon>Ascomycota</taxon>
        <taxon>Pezizomycotina</taxon>
        <taxon>Sordariomycetes</taxon>
        <taxon>Sordariomycetidae</taxon>
        <taxon>Ophiostomatales</taxon>
        <taxon>Ophiostomataceae</taxon>
        <taxon>Sporothrix</taxon>
    </lineage>
</organism>
<dbReference type="InterPro" id="IPR031632">
    <property type="entry name" value="SVIP"/>
</dbReference>
<proteinExistence type="predicted"/>
<name>A0ABP0D7C3_9PEZI</name>
<dbReference type="Proteomes" id="UP001642502">
    <property type="component" value="Unassembled WGS sequence"/>
</dbReference>
<feature type="compositionally biased region" description="Basic and acidic residues" evidence="4">
    <location>
        <begin position="99"/>
        <end position="109"/>
    </location>
</feature>
<reference evidence="5 6" key="1">
    <citation type="submission" date="2024-01" db="EMBL/GenBank/DDBJ databases">
        <authorList>
            <person name="Allen C."/>
            <person name="Tagirdzhanova G."/>
        </authorList>
    </citation>
    <scope>NUCLEOTIDE SEQUENCE [LARGE SCALE GENOMIC DNA]</scope>
    <source>
        <strain evidence="5 6">CBS 119000</strain>
    </source>
</reference>
<comment type="caution">
    <text evidence="5">The sequence shown here is derived from an EMBL/GenBank/DDBJ whole genome shotgun (WGS) entry which is preliminary data.</text>
</comment>
<accession>A0ABP0D7C3</accession>
<sequence length="131" mass="13409">MGNLCGKVDKSDDPYDRPGRPLGGRNARPTNQRAGEGGQKAKTVPVPPRVGGPPRTLGGSSGGPGSSAGTDARERAAAAAEARNAPKVTGKLGAQLAAQKRESQSETLKKASQSEVRRREMDAQAAAAAHN</sequence>
<keyword evidence="2" id="KW-0564">Palmitate</keyword>
<keyword evidence="1" id="KW-0519">Myristate</keyword>
<keyword evidence="6" id="KW-1185">Reference proteome</keyword>
<feature type="region of interest" description="Disordered" evidence="4">
    <location>
        <begin position="1"/>
        <end position="131"/>
    </location>
</feature>
<feature type="compositionally biased region" description="Basic and acidic residues" evidence="4">
    <location>
        <begin position="7"/>
        <end position="19"/>
    </location>
</feature>
<evidence type="ECO:0000313" key="5">
    <source>
        <dbReference type="EMBL" id="CAK7263262.1"/>
    </source>
</evidence>